<evidence type="ECO:0000259" key="6">
    <source>
        <dbReference type="Pfam" id="PF06722"/>
    </source>
</evidence>
<keyword evidence="4" id="KW-0045">Antibiotic biosynthesis</keyword>
<dbReference type="EMBL" id="JBITMB010000006">
    <property type="protein sequence ID" value="MFI7443462.1"/>
    <property type="molecule type" value="Genomic_DNA"/>
</dbReference>
<evidence type="ECO:0000256" key="1">
    <source>
        <dbReference type="ARBA" id="ARBA00006962"/>
    </source>
</evidence>
<keyword evidence="2" id="KW-0328">Glycosyltransferase</keyword>
<evidence type="ECO:0000256" key="3">
    <source>
        <dbReference type="ARBA" id="ARBA00022679"/>
    </source>
</evidence>
<dbReference type="InterPro" id="IPR048284">
    <property type="entry name" value="EryCIII-like_N"/>
</dbReference>
<evidence type="ECO:0000313" key="9">
    <source>
        <dbReference type="Proteomes" id="UP001612928"/>
    </source>
</evidence>
<gene>
    <name evidence="8" type="ORF">ACIBP5_26125</name>
</gene>
<dbReference type="Pfam" id="PF21036">
    <property type="entry name" value="EryCIII-like_N"/>
    <property type="match status" value="1"/>
</dbReference>
<dbReference type="NCBIfam" id="TIGR04516">
    <property type="entry name" value="glycosyl_450act"/>
    <property type="match status" value="1"/>
</dbReference>
<feature type="compositionally biased region" description="Basic and acidic residues" evidence="5">
    <location>
        <begin position="404"/>
        <end position="420"/>
    </location>
</feature>
<sequence length="420" mass="46416">MRILFATHEEKTHFLGMVPLAWAAHNAGHEVLVASQPALTDVIVSTGLTAVPVGGDHTLQHLLRLAAASDARELDHDLSGDRPDKLTWEYLTAGYEEWVRWWWRIVNDPMADDLVDLCRAWRPDLVIWESLTYAAPVAARAAGAAHARFVWSSDLCARLRAHYLRLRDARPPGERVDRLAEWLGGLARAAGVEFSEELVSGQFTIDQVPGSLRLDVDVDHVPLRYVPYNGRSVVPRWLRTPPDRPRVCLTLGTSSVERLGGYAVPVQDLLDALAGLDAEIVVTLPREQQAELRHVPANARVVDFVPLNVLAPTCSAVVNHAGPGTVFTTAVHGVPQLLLPYHIFDAPVLSSRLAEHGAGLMIGSHEVTGPAVRDAVERLLRERSFRLRAEALRREIRAQPSPDEVTRRLEDLTDARRAAS</sequence>
<dbReference type="InterPro" id="IPR050426">
    <property type="entry name" value="Glycosyltransferase_28"/>
</dbReference>
<evidence type="ECO:0000256" key="4">
    <source>
        <dbReference type="ARBA" id="ARBA00023194"/>
    </source>
</evidence>
<dbReference type="RefSeq" id="WP_397023624.1">
    <property type="nucleotide sequence ID" value="NZ_JBITMB010000006.1"/>
</dbReference>
<keyword evidence="9" id="KW-1185">Reference proteome</keyword>
<protein>
    <submittedName>
        <fullName evidence="8">Activator-dependent family glycosyltransferase</fullName>
    </submittedName>
</protein>
<evidence type="ECO:0000256" key="5">
    <source>
        <dbReference type="SAM" id="MobiDB-lite"/>
    </source>
</evidence>
<dbReference type="InterPro" id="IPR010610">
    <property type="entry name" value="EryCIII-like_C"/>
</dbReference>
<evidence type="ECO:0000259" key="7">
    <source>
        <dbReference type="Pfam" id="PF21036"/>
    </source>
</evidence>
<proteinExistence type="inferred from homology"/>
<evidence type="ECO:0000256" key="2">
    <source>
        <dbReference type="ARBA" id="ARBA00022676"/>
    </source>
</evidence>
<dbReference type="PANTHER" id="PTHR48050">
    <property type="entry name" value="STEROL 3-BETA-GLUCOSYLTRANSFERASE"/>
    <property type="match status" value="1"/>
</dbReference>
<feature type="region of interest" description="Disordered" evidence="5">
    <location>
        <begin position="401"/>
        <end position="420"/>
    </location>
</feature>
<evidence type="ECO:0000313" key="8">
    <source>
        <dbReference type="EMBL" id="MFI7443462.1"/>
    </source>
</evidence>
<reference evidence="8 9" key="1">
    <citation type="submission" date="2024-10" db="EMBL/GenBank/DDBJ databases">
        <title>The Natural Products Discovery Center: Release of the First 8490 Sequenced Strains for Exploring Actinobacteria Biosynthetic Diversity.</title>
        <authorList>
            <person name="Kalkreuter E."/>
            <person name="Kautsar S.A."/>
            <person name="Yang D."/>
            <person name="Bader C.D."/>
            <person name="Teijaro C.N."/>
            <person name="Fluegel L."/>
            <person name="Davis C.M."/>
            <person name="Simpson J.R."/>
            <person name="Lauterbach L."/>
            <person name="Steele A.D."/>
            <person name="Gui C."/>
            <person name="Meng S."/>
            <person name="Li G."/>
            <person name="Viehrig K."/>
            <person name="Ye F."/>
            <person name="Su P."/>
            <person name="Kiefer A.F."/>
            <person name="Nichols A."/>
            <person name="Cepeda A.J."/>
            <person name="Yan W."/>
            <person name="Fan B."/>
            <person name="Jiang Y."/>
            <person name="Adhikari A."/>
            <person name="Zheng C.-J."/>
            <person name="Schuster L."/>
            <person name="Cowan T.M."/>
            <person name="Smanski M.J."/>
            <person name="Chevrette M.G."/>
            <person name="De Carvalho L.P.S."/>
            <person name="Shen B."/>
        </authorList>
    </citation>
    <scope>NUCLEOTIDE SEQUENCE [LARGE SCALE GENOMIC DNA]</scope>
    <source>
        <strain evidence="8 9">NPDC049503</strain>
    </source>
</reference>
<organism evidence="8 9">
    <name type="scientific">Nonomuraea indica</name>
    <dbReference type="NCBI Taxonomy" id="1581193"/>
    <lineage>
        <taxon>Bacteria</taxon>
        <taxon>Bacillati</taxon>
        <taxon>Actinomycetota</taxon>
        <taxon>Actinomycetes</taxon>
        <taxon>Streptosporangiales</taxon>
        <taxon>Streptosporangiaceae</taxon>
        <taxon>Nonomuraea</taxon>
    </lineage>
</organism>
<dbReference type="InterPro" id="IPR002213">
    <property type="entry name" value="UDP_glucos_trans"/>
</dbReference>
<accession>A0ABW8A9I4</accession>
<name>A0ABW8A9I4_9ACTN</name>
<dbReference type="Pfam" id="PF06722">
    <property type="entry name" value="EryCIII-like_C"/>
    <property type="match status" value="1"/>
</dbReference>
<dbReference type="Gene3D" id="3.40.50.2000">
    <property type="entry name" value="Glycogen Phosphorylase B"/>
    <property type="match status" value="2"/>
</dbReference>
<comment type="caution">
    <text evidence="8">The sequence shown here is derived from an EMBL/GenBank/DDBJ whole genome shotgun (WGS) entry which is preliminary data.</text>
</comment>
<dbReference type="Proteomes" id="UP001612928">
    <property type="component" value="Unassembled WGS sequence"/>
</dbReference>
<comment type="similarity">
    <text evidence="1">Belongs to the glycosyltransferase 28 family.</text>
</comment>
<dbReference type="SUPFAM" id="SSF53756">
    <property type="entry name" value="UDP-Glycosyltransferase/glycogen phosphorylase"/>
    <property type="match status" value="1"/>
</dbReference>
<feature type="domain" description="Erythromycin biosynthesis protein CIII-like C-terminal" evidence="6">
    <location>
        <begin position="268"/>
        <end position="412"/>
    </location>
</feature>
<feature type="domain" description="Erythromycin biosynthesis protein CIII-like N-terminal" evidence="7">
    <location>
        <begin position="22"/>
        <end position="252"/>
    </location>
</feature>
<dbReference type="CDD" id="cd03784">
    <property type="entry name" value="GT1_Gtf-like"/>
    <property type="match status" value="1"/>
</dbReference>
<dbReference type="InterPro" id="IPR030953">
    <property type="entry name" value="Glycosyl_450act"/>
</dbReference>
<dbReference type="PANTHER" id="PTHR48050:SF13">
    <property type="entry name" value="STEROL 3-BETA-GLUCOSYLTRANSFERASE UGT80A2"/>
    <property type="match status" value="1"/>
</dbReference>
<keyword evidence="3" id="KW-0808">Transferase</keyword>